<accession>A0A165CMP8</accession>
<proteinExistence type="predicted"/>
<evidence type="ECO:0000313" key="3">
    <source>
        <dbReference type="Proteomes" id="UP000076842"/>
    </source>
</evidence>
<gene>
    <name evidence="2" type="ORF">CALCODRAFT_153714</name>
</gene>
<name>A0A165CMP8_9BASI</name>
<keyword evidence="3" id="KW-1185">Reference proteome</keyword>
<evidence type="ECO:0000256" key="1">
    <source>
        <dbReference type="SAM" id="MobiDB-lite"/>
    </source>
</evidence>
<dbReference type="Proteomes" id="UP000076842">
    <property type="component" value="Unassembled WGS sequence"/>
</dbReference>
<evidence type="ECO:0000313" key="2">
    <source>
        <dbReference type="EMBL" id="KZT51060.1"/>
    </source>
</evidence>
<reference evidence="2 3" key="1">
    <citation type="journal article" date="2016" name="Mol. Biol. Evol.">
        <title>Comparative Genomics of Early-Diverging Mushroom-Forming Fungi Provides Insights into the Origins of Lignocellulose Decay Capabilities.</title>
        <authorList>
            <person name="Nagy L.G."/>
            <person name="Riley R."/>
            <person name="Tritt A."/>
            <person name="Adam C."/>
            <person name="Daum C."/>
            <person name="Floudas D."/>
            <person name="Sun H."/>
            <person name="Yadav J.S."/>
            <person name="Pangilinan J."/>
            <person name="Larsson K.H."/>
            <person name="Matsuura K."/>
            <person name="Barry K."/>
            <person name="Labutti K."/>
            <person name="Kuo R."/>
            <person name="Ohm R.A."/>
            <person name="Bhattacharya S.S."/>
            <person name="Shirouzu T."/>
            <person name="Yoshinaga Y."/>
            <person name="Martin F.M."/>
            <person name="Grigoriev I.V."/>
            <person name="Hibbett D.S."/>
        </authorList>
    </citation>
    <scope>NUCLEOTIDE SEQUENCE [LARGE SCALE GENOMIC DNA]</scope>
    <source>
        <strain evidence="2 3">HHB12733</strain>
    </source>
</reference>
<feature type="compositionally biased region" description="Gly residues" evidence="1">
    <location>
        <begin position="33"/>
        <end position="45"/>
    </location>
</feature>
<organism evidence="2 3">
    <name type="scientific">Calocera cornea HHB12733</name>
    <dbReference type="NCBI Taxonomy" id="1353952"/>
    <lineage>
        <taxon>Eukaryota</taxon>
        <taxon>Fungi</taxon>
        <taxon>Dikarya</taxon>
        <taxon>Basidiomycota</taxon>
        <taxon>Agaricomycotina</taxon>
        <taxon>Dacrymycetes</taxon>
        <taxon>Dacrymycetales</taxon>
        <taxon>Dacrymycetaceae</taxon>
        <taxon>Calocera</taxon>
    </lineage>
</organism>
<protein>
    <submittedName>
        <fullName evidence="2">Uncharacterized protein</fullName>
    </submittedName>
</protein>
<dbReference type="EMBL" id="KV424128">
    <property type="protein sequence ID" value="KZT51060.1"/>
    <property type="molecule type" value="Genomic_DNA"/>
</dbReference>
<feature type="region of interest" description="Disordered" evidence="1">
    <location>
        <begin position="19"/>
        <end position="47"/>
    </location>
</feature>
<sequence>MASIDRGGFRAPNIYGWEGGRRAGTLPGERGRGGAGESGGDGGICWGDRRIRKQRRGGICARGGQAGVGRKCSVPSCPHLRLGPGLYAAATAQAIHAT</sequence>
<dbReference type="InParanoid" id="A0A165CMP8"/>
<dbReference type="AlphaFoldDB" id="A0A165CMP8"/>